<comment type="subcellular location">
    <subcellularLocation>
        <location evidence="1">Membrane</location>
        <topology evidence="1">Multi-pass membrane protein</topology>
    </subcellularLocation>
</comment>
<dbReference type="AlphaFoldDB" id="A0AAJ0B7W3"/>
<evidence type="ECO:0000256" key="5">
    <source>
        <dbReference type="ARBA" id="ARBA00038359"/>
    </source>
</evidence>
<feature type="domain" description="Rhodopsin" evidence="7">
    <location>
        <begin position="29"/>
        <end position="276"/>
    </location>
</feature>
<evidence type="ECO:0000256" key="3">
    <source>
        <dbReference type="ARBA" id="ARBA00022989"/>
    </source>
</evidence>
<feature type="transmembrane region" description="Helical" evidence="6">
    <location>
        <begin position="84"/>
        <end position="102"/>
    </location>
</feature>
<keyword evidence="2 6" id="KW-0812">Transmembrane</keyword>
<protein>
    <recommendedName>
        <fullName evidence="7">Rhodopsin domain-containing protein</fullName>
    </recommendedName>
</protein>
<accession>A0AAJ0B7W3</accession>
<feature type="transmembrane region" description="Helical" evidence="6">
    <location>
        <begin position="250"/>
        <end position="273"/>
    </location>
</feature>
<sequence length="286" mass="31459">MASSGGNYGPLLNLLIWTLAGASAAFLALRIWAKVRRDRKLWYDDHILVLAWTFLTAACILQTVDTTLGFGGPRENVDPSLVDTTRLVSTIAGFLLILATAWSKTSFALTLLRISTGWPKKIVMFVLVTTNLAIAASGAIQWAHCWPLRKVWEQSIDGYCWPLRITNGYNIFSSVYSGLMDLTLAALPWVIFRSSDDAAFLDWAGNKFRRKEMLNISVAMSMAVFAGIASFVKVFAIYQMNTVNAGPELIVTLMVLGTAESAVTIMAVSIPVLRTLEERMPKVVSA</sequence>
<gene>
    <name evidence="8" type="ORF">QBC47DRAFT_387261</name>
</gene>
<feature type="transmembrane region" description="Helical" evidence="6">
    <location>
        <begin position="213"/>
        <end position="238"/>
    </location>
</feature>
<evidence type="ECO:0000259" key="7">
    <source>
        <dbReference type="Pfam" id="PF20684"/>
    </source>
</evidence>
<comment type="caution">
    <text evidence="8">The sequence shown here is derived from an EMBL/GenBank/DDBJ whole genome shotgun (WGS) entry which is preliminary data.</text>
</comment>
<dbReference type="Proteomes" id="UP001239445">
    <property type="component" value="Unassembled WGS sequence"/>
</dbReference>
<comment type="similarity">
    <text evidence="5">Belongs to the SAT4 family.</text>
</comment>
<evidence type="ECO:0000256" key="1">
    <source>
        <dbReference type="ARBA" id="ARBA00004141"/>
    </source>
</evidence>
<evidence type="ECO:0000256" key="4">
    <source>
        <dbReference type="ARBA" id="ARBA00023136"/>
    </source>
</evidence>
<evidence type="ECO:0000313" key="8">
    <source>
        <dbReference type="EMBL" id="KAK1752860.1"/>
    </source>
</evidence>
<keyword evidence="9" id="KW-1185">Reference proteome</keyword>
<dbReference type="EMBL" id="MU839838">
    <property type="protein sequence ID" value="KAK1752860.1"/>
    <property type="molecule type" value="Genomic_DNA"/>
</dbReference>
<feature type="transmembrane region" description="Helical" evidence="6">
    <location>
        <begin position="12"/>
        <end position="33"/>
    </location>
</feature>
<feature type="transmembrane region" description="Helical" evidence="6">
    <location>
        <begin position="45"/>
        <end position="64"/>
    </location>
</feature>
<dbReference type="PANTHER" id="PTHR33048">
    <property type="entry name" value="PTH11-LIKE INTEGRAL MEMBRANE PROTEIN (AFU_ORTHOLOGUE AFUA_5G11245)"/>
    <property type="match status" value="1"/>
</dbReference>
<dbReference type="GO" id="GO:0016020">
    <property type="term" value="C:membrane"/>
    <property type="evidence" value="ECO:0007669"/>
    <property type="project" value="UniProtKB-SubCell"/>
</dbReference>
<evidence type="ECO:0000256" key="2">
    <source>
        <dbReference type="ARBA" id="ARBA00022692"/>
    </source>
</evidence>
<evidence type="ECO:0000313" key="9">
    <source>
        <dbReference type="Proteomes" id="UP001239445"/>
    </source>
</evidence>
<keyword evidence="4 6" id="KW-0472">Membrane</keyword>
<dbReference type="InterPro" id="IPR052337">
    <property type="entry name" value="SAT4-like"/>
</dbReference>
<proteinExistence type="inferred from homology"/>
<dbReference type="InterPro" id="IPR049326">
    <property type="entry name" value="Rhodopsin_dom_fungi"/>
</dbReference>
<reference evidence="8" key="1">
    <citation type="submission" date="2023-06" db="EMBL/GenBank/DDBJ databases">
        <title>Genome-scale phylogeny and comparative genomics of the fungal order Sordariales.</title>
        <authorList>
            <consortium name="Lawrence Berkeley National Laboratory"/>
            <person name="Hensen N."/>
            <person name="Bonometti L."/>
            <person name="Westerberg I."/>
            <person name="Brannstrom I.O."/>
            <person name="Guillou S."/>
            <person name="Cros-Aarteil S."/>
            <person name="Calhoun S."/>
            <person name="Haridas S."/>
            <person name="Kuo A."/>
            <person name="Mondo S."/>
            <person name="Pangilinan J."/>
            <person name="Riley R."/>
            <person name="Labutti K."/>
            <person name="Andreopoulos B."/>
            <person name="Lipzen A."/>
            <person name="Chen C."/>
            <person name="Yanf M."/>
            <person name="Daum C."/>
            <person name="Ng V."/>
            <person name="Clum A."/>
            <person name="Steindorff A."/>
            <person name="Ohm R."/>
            <person name="Martin F."/>
            <person name="Silar P."/>
            <person name="Natvig D."/>
            <person name="Lalanne C."/>
            <person name="Gautier V."/>
            <person name="Ament-Velasquez S.L."/>
            <person name="Kruys A."/>
            <person name="Hutchinson M.I."/>
            <person name="Powell A.J."/>
            <person name="Barry K."/>
            <person name="Miller A.N."/>
            <person name="Grigoriev I.V."/>
            <person name="Debuchy R."/>
            <person name="Gladieux P."/>
            <person name="Thoren M.H."/>
            <person name="Johannesson H."/>
        </authorList>
    </citation>
    <scope>NUCLEOTIDE SEQUENCE</scope>
    <source>
        <strain evidence="8">PSN4</strain>
    </source>
</reference>
<dbReference type="PANTHER" id="PTHR33048:SF42">
    <property type="entry name" value="INTEGRAL MEMBRANE PROTEIN"/>
    <property type="match status" value="1"/>
</dbReference>
<organism evidence="8 9">
    <name type="scientific">Echria macrotheca</name>
    <dbReference type="NCBI Taxonomy" id="438768"/>
    <lineage>
        <taxon>Eukaryota</taxon>
        <taxon>Fungi</taxon>
        <taxon>Dikarya</taxon>
        <taxon>Ascomycota</taxon>
        <taxon>Pezizomycotina</taxon>
        <taxon>Sordariomycetes</taxon>
        <taxon>Sordariomycetidae</taxon>
        <taxon>Sordariales</taxon>
        <taxon>Schizotheciaceae</taxon>
        <taxon>Echria</taxon>
    </lineage>
</organism>
<feature type="transmembrane region" description="Helical" evidence="6">
    <location>
        <begin position="122"/>
        <end position="143"/>
    </location>
</feature>
<evidence type="ECO:0000256" key="6">
    <source>
        <dbReference type="SAM" id="Phobius"/>
    </source>
</evidence>
<name>A0AAJ0B7W3_9PEZI</name>
<dbReference type="Pfam" id="PF20684">
    <property type="entry name" value="Fung_rhodopsin"/>
    <property type="match status" value="1"/>
</dbReference>
<feature type="transmembrane region" description="Helical" evidence="6">
    <location>
        <begin position="171"/>
        <end position="192"/>
    </location>
</feature>
<keyword evidence="3 6" id="KW-1133">Transmembrane helix</keyword>